<sequence length="173" mass="19793">MCQYIRNLNGLACSGLSDDLMRREQRNIYTRLLCWQLLRHAQGALLRDAWSVVKQSTKALVLLGTRNFEVTRVASTNVTDNMYMAMKTLTQFAMASFCLRIAAGDDPRDPCQASCTLASGECGISILTPPRGAWEAISPYQRALWSVDEVKARWNEMRRPLQQHHIRRDEMDR</sequence>
<comment type="caution">
    <text evidence="1">The sequence shown here is derived from an EMBL/GenBank/DDBJ whole genome shotgun (WGS) entry which is preliminary data.</text>
</comment>
<dbReference type="AlphaFoldDB" id="A0AAE0G811"/>
<accession>A0AAE0G811</accession>
<dbReference type="EMBL" id="LGRX02008672">
    <property type="protein sequence ID" value="KAK3273030.1"/>
    <property type="molecule type" value="Genomic_DNA"/>
</dbReference>
<evidence type="ECO:0000313" key="2">
    <source>
        <dbReference type="Proteomes" id="UP001190700"/>
    </source>
</evidence>
<evidence type="ECO:0000313" key="1">
    <source>
        <dbReference type="EMBL" id="KAK3273030.1"/>
    </source>
</evidence>
<protein>
    <submittedName>
        <fullName evidence="1">Uncharacterized protein</fullName>
    </submittedName>
</protein>
<gene>
    <name evidence="1" type="ORF">CYMTET_18710</name>
</gene>
<proteinExistence type="predicted"/>
<organism evidence="1 2">
    <name type="scientific">Cymbomonas tetramitiformis</name>
    <dbReference type="NCBI Taxonomy" id="36881"/>
    <lineage>
        <taxon>Eukaryota</taxon>
        <taxon>Viridiplantae</taxon>
        <taxon>Chlorophyta</taxon>
        <taxon>Pyramimonadophyceae</taxon>
        <taxon>Pyramimonadales</taxon>
        <taxon>Pyramimonadaceae</taxon>
        <taxon>Cymbomonas</taxon>
    </lineage>
</organism>
<name>A0AAE0G811_9CHLO</name>
<dbReference type="Proteomes" id="UP001190700">
    <property type="component" value="Unassembled WGS sequence"/>
</dbReference>
<keyword evidence="2" id="KW-1185">Reference proteome</keyword>
<reference evidence="1 2" key="1">
    <citation type="journal article" date="2015" name="Genome Biol. Evol.">
        <title>Comparative Genomics of a Bacterivorous Green Alga Reveals Evolutionary Causalities and Consequences of Phago-Mixotrophic Mode of Nutrition.</title>
        <authorList>
            <person name="Burns J.A."/>
            <person name="Paasch A."/>
            <person name="Narechania A."/>
            <person name="Kim E."/>
        </authorList>
    </citation>
    <scope>NUCLEOTIDE SEQUENCE [LARGE SCALE GENOMIC DNA]</scope>
    <source>
        <strain evidence="1 2">PLY_AMNH</strain>
    </source>
</reference>